<dbReference type="InterPro" id="IPR029787">
    <property type="entry name" value="Nucleotide_cyclase"/>
</dbReference>
<dbReference type="InterPro" id="IPR013655">
    <property type="entry name" value="PAS_fold_3"/>
</dbReference>
<feature type="region of interest" description="Disordered" evidence="2">
    <location>
        <begin position="1"/>
        <end position="26"/>
    </location>
</feature>
<dbReference type="InterPro" id="IPR001633">
    <property type="entry name" value="EAL_dom"/>
</dbReference>
<dbReference type="InterPro" id="IPR000014">
    <property type="entry name" value="PAS"/>
</dbReference>
<dbReference type="SUPFAM" id="SSF55073">
    <property type="entry name" value="Nucleotide cyclase"/>
    <property type="match status" value="1"/>
</dbReference>
<dbReference type="SMART" id="SM00052">
    <property type="entry name" value="EAL"/>
    <property type="match status" value="1"/>
</dbReference>
<dbReference type="FunFam" id="3.30.70.270:FF:000001">
    <property type="entry name" value="Diguanylate cyclase domain protein"/>
    <property type="match status" value="1"/>
</dbReference>
<dbReference type="SMART" id="SM00267">
    <property type="entry name" value="GGDEF"/>
    <property type="match status" value="1"/>
</dbReference>
<dbReference type="Pfam" id="PF08448">
    <property type="entry name" value="PAS_4"/>
    <property type="match status" value="1"/>
</dbReference>
<dbReference type="RefSeq" id="WP_166269523.1">
    <property type="nucleotide sequence ID" value="NZ_CP048029.1"/>
</dbReference>
<comment type="cofactor">
    <cofactor evidence="1">
        <name>Mg(2+)</name>
        <dbReference type="ChEBI" id="CHEBI:18420"/>
    </cofactor>
</comment>
<accession>A0A6G7VAI3</accession>
<dbReference type="NCBIfam" id="TIGR00229">
    <property type="entry name" value="sensory_box"/>
    <property type="match status" value="2"/>
</dbReference>
<reference evidence="7" key="1">
    <citation type="submission" date="2020-01" db="EMBL/GenBank/DDBJ databases">
        <title>Caldichromatium gen. nov., sp. nov., a thermophilic purple sulfur bacterium member of the family Chromatiaceae isolated from Nakabusa hot spring, Japan.</title>
        <authorList>
            <person name="Saini M.K."/>
            <person name="Hanada S."/>
            <person name="Tank M."/>
        </authorList>
    </citation>
    <scope>NUCLEOTIDE SEQUENCE [LARGE SCALE GENOMIC DNA]</scope>
    <source>
        <strain evidence="7">No.7</strain>
    </source>
</reference>
<evidence type="ECO:0000259" key="5">
    <source>
        <dbReference type="PROSITE" id="PS50887"/>
    </source>
</evidence>
<dbReference type="InterPro" id="IPR035965">
    <property type="entry name" value="PAS-like_dom_sf"/>
</dbReference>
<proteinExistence type="predicted"/>
<dbReference type="CDD" id="cd00130">
    <property type="entry name" value="PAS"/>
    <property type="match status" value="2"/>
</dbReference>
<dbReference type="SMART" id="SM00086">
    <property type="entry name" value="PAC"/>
    <property type="match status" value="1"/>
</dbReference>
<dbReference type="InterPro" id="IPR035919">
    <property type="entry name" value="EAL_sf"/>
</dbReference>
<dbReference type="Gene3D" id="3.30.70.270">
    <property type="match status" value="1"/>
</dbReference>
<dbReference type="InterPro" id="IPR013656">
    <property type="entry name" value="PAS_4"/>
</dbReference>
<dbReference type="Pfam" id="PF08447">
    <property type="entry name" value="PAS_3"/>
    <property type="match status" value="1"/>
</dbReference>
<organism evidence="6 7">
    <name type="scientific">Caldichromatium japonicum</name>
    <dbReference type="NCBI Taxonomy" id="2699430"/>
    <lineage>
        <taxon>Bacteria</taxon>
        <taxon>Pseudomonadati</taxon>
        <taxon>Pseudomonadota</taxon>
        <taxon>Gammaproteobacteria</taxon>
        <taxon>Chromatiales</taxon>
        <taxon>Chromatiaceae</taxon>
        <taxon>Caldichromatium</taxon>
    </lineage>
</organism>
<dbReference type="Gene3D" id="3.20.20.450">
    <property type="entry name" value="EAL domain"/>
    <property type="match status" value="1"/>
</dbReference>
<evidence type="ECO:0000256" key="2">
    <source>
        <dbReference type="SAM" id="MobiDB-lite"/>
    </source>
</evidence>
<dbReference type="InterPro" id="IPR043128">
    <property type="entry name" value="Rev_trsase/Diguanyl_cyclase"/>
</dbReference>
<dbReference type="InterPro" id="IPR000160">
    <property type="entry name" value="GGDEF_dom"/>
</dbReference>
<protein>
    <submittedName>
        <fullName evidence="6">EAL domain-containing protein</fullName>
    </submittedName>
</protein>
<dbReference type="CDD" id="cd01948">
    <property type="entry name" value="EAL"/>
    <property type="match status" value="1"/>
</dbReference>
<evidence type="ECO:0000259" key="4">
    <source>
        <dbReference type="PROSITE" id="PS50883"/>
    </source>
</evidence>
<feature type="domain" description="EAL" evidence="4">
    <location>
        <begin position="521"/>
        <end position="775"/>
    </location>
</feature>
<dbReference type="PANTHER" id="PTHR44757">
    <property type="entry name" value="DIGUANYLATE CYCLASE DGCP"/>
    <property type="match status" value="1"/>
</dbReference>
<dbReference type="InterPro" id="IPR000700">
    <property type="entry name" value="PAS-assoc_C"/>
</dbReference>
<dbReference type="EMBL" id="CP048029">
    <property type="protein sequence ID" value="QIK36920.1"/>
    <property type="molecule type" value="Genomic_DNA"/>
</dbReference>
<dbReference type="PROSITE" id="PS50883">
    <property type="entry name" value="EAL"/>
    <property type="match status" value="1"/>
</dbReference>
<dbReference type="PROSITE" id="PS50887">
    <property type="entry name" value="GGDEF"/>
    <property type="match status" value="1"/>
</dbReference>
<dbReference type="Gene3D" id="3.30.450.20">
    <property type="entry name" value="PAS domain"/>
    <property type="match status" value="2"/>
</dbReference>
<dbReference type="AlphaFoldDB" id="A0A6G7VAI3"/>
<dbReference type="PANTHER" id="PTHR44757:SF2">
    <property type="entry name" value="BIOFILM ARCHITECTURE MAINTENANCE PROTEIN MBAA"/>
    <property type="match status" value="1"/>
</dbReference>
<evidence type="ECO:0000256" key="1">
    <source>
        <dbReference type="ARBA" id="ARBA00001946"/>
    </source>
</evidence>
<dbReference type="InterPro" id="IPR001610">
    <property type="entry name" value="PAC"/>
</dbReference>
<dbReference type="GO" id="GO:0003824">
    <property type="term" value="F:catalytic activity"/>
    <property type="evidence" value="ECO:0007669"/>
    <property type="project" value="UniProtKB-ARBA"/>
</dbReference>
<evidence type="ECO:0000313" key="6">
    <source>
        <dbReference type="EMBL" id="QIK36920.1"/>
    </source>
</evidence>
<name>A0A6G7VAI3_9GAMM</name>
<dbReference type="SMART" id="SM00091">
    <property type="entry name" value="PAS"/>
    <property type="match status" value="2"/>
</dbReference>
<evidence type="ECO:0000259" key="3">
    <source>
        <dbReference type="PROSITE" id="PS50113"/>
    </source>
</evidence>
<feature type="domain" description="PAC" evidence="3">
    <location>
        <begin position="295"/>
        <end position="347"/>
    </location>
</feature>
<feature type="domain" description="GGDEF" evidence="5">
    <location>
        <begin position="379"/>
        <end position="512"/>
    </location>
</feature>
<sequence>MNDEQTLRPRSPKPSQSAASEADAGPSLRERALEALHARRFDLVEELLSREGFNQEALIENLRIYQAELEIQNGELIQSQARTQQALGRFTAFFNTLPIAELVIDRHGLIHEANPAAQRLFGLDQDHLRQHFFARLIAKPDRERVVLAWTNLTKGGIFLPEIRLRTREGEAFIGDLHLAILPPLGEEIAQYVCAIIDRTEMVRQRQCLQETTERLRESYDHYRVLADFSSDWEFWRDVDGGYLYVSPACEKISGYPPQAFILDPDLFGRLILDTDRERWQTHLERIQSDPATPQQILELRIRSRDGEVHWIEHVCIAVLDADNRFLGRRGVNRDITERKRFEEQLEYLAQHDALTGLFNRTYLQVRLEQCLQRARRYRRQCALLFLDLDRFKEINDTLGHGVGDDLLRQIADLLKAEVRSVDTLARLGGDEFVILLEDIPEPRFAAHFAERILDLFKQTLVVADHSFLMTASIGISLYPGDAQDAETLIQHADLAMYRAKQSGRNGFSFFAPEMSKGVAERRQIEQDLRLVLDQQALILHYQPQVNLITGQLVGIEAICRWLHPQLGLLTPERFLPVVDDMGLSDELNLRVLEAGCRQMAAWDSAALWVPRLSVKLAGSTLDRSESVERIAGIVQASGLDAERLVLEIGESSLMTRSEALGQTLTDLRALGANLVLDNFGVACFSLSRIGCLPLTQVKISRSLVAGIGQGGTRESVVRVLIGAARALGWGVLAAGIETVEQANFLAAEGCLEGSGPLYGRPLPADALAAQWLLGK</sequence>
<dbReference type="NCBIfam" id="TIGR00254">
    <property type="entry name" value="GGDEF"/>
    <property type="match status" value="1"/>
</dbReference>
<evidence type="ECO:0000313" key="7">
    <source>
        <dbReference type="Proteomes" id="UP000502699"/>
    </source>
</evidence>
<keyword evidence="7" id="KW-1185">Reference proteome</keyword>
<dbReference type="PROSITE" id="PS50113">
    <property type="entry name" value="PAC"/>
    <property type="match status" value="1"/>
</dbReference>
<dbReference type="Proteomes" id="UP000502699">
    <property type="component" value="Chromosome"/>
</dbReference>
<dbReference type="CDD" id="cd01949">
    <property type="entry name" value="GGDEF"/>
    <property type="match status" value="1"/>
</dbReference>
<dbReference type="SUPFAM" id="SSF55785">
    <property type="entry name" value="PYP-like sensor domain (PAS domain)"/>
    <property type="match status" value="2"/>
</dbReference>
<dbReference type="InterPro" id="IPR052155">
    <property type="entry name" value="Biofilm_reg_signaling"/>
</dbReference>
<dbReference type="Pfam" id="PF00990">
    <property type="entry name" value="GGDEF"/>
    <property type="match status" value="1"/>
</dbReference>
<dbReference type="SUPFAM" id="SSF141868">
    <property type="entry name" value="EAL domain-like"/>
    <property type="match status" value="1"/>
</dbReference>
<gene>
    <name evidence="6" type="ORF">GWK36_01675</name>
</gene>
<dbReference type="KEGG" id="cjap:GWK36_01675"/>
<dbReference type="Pfam" id="PF00563">
    <property type="entry name" value="EAL"/>
    <property type="match status" value="1"/>
</dbReference>